<dbReference type="SUPFAM" id="SSF142764">
    <property type="entry name" value="YgbK-like"/>
    <property type="match status" value="1"/>
</dbReference>
<evidence type="ECO:0000313" key="9">
    <source>
        <dbReference type="EMBL" id="SCZ43944.1"/>
    </source>
</evidence>
<feature type="domain" description="Four-carbon acid sugar kinase N-terminal" evidence="7">
    <location>
        <begin position="4"/>
        <end position="218"/>
    </location>
</feature>
<feature type="domain" description="Four-carbon acid sugar kinase nucleotide binding" evidence="8">
    <location>
        <begin position="239"/>
        <end position="390"/>
    </location>
</feature>
<keyword evidence="6" id="KW-0119">Carbohydrate metabolism</keyword>
<dbReference type="Gene3D" id="3.40.980.20">
    <property type="entry name" value="Four-carbon acid sugar kinase, nucleotide binding domain"/>
    <property type="match status" value="1"/>
</dbReference>
<evidence type="ECO:0000259" key="7">
    <source>
        <dbReference type="Pfam" id="PF07005"/>
    </source>
</evidence>
<dbReference type="GO" id="GO:0016301">
    <property type="term" value="F:kinase activity"/>
    <property type="evidence" value="ECO:0007669"/>
    <property type="project" value="UniProtKB-KW"/>
</dbReference>
<keyword evidence="3" id="KW-0547">Nucleotide-binding</keyword>
<evidence type="ECO:0000256" key="3">
    <source>
        <dbReference type="ARBA" id="ARBA00022741"/>
    </source>
</evidence>
<accession>A0A1G5P323</accession>
<keyword evidence="2" id="KW-0808">Transferase</keyword>
<comment type="similarity">
    <text evidence="1">Belongs to the four-carbon acid sugar kinase family.</text>
</comment>
<dbReference type="InterPro" id="IPR010737">
    <property type="entry name" value="4-carb_acid_sugar_kinase_N"/>
</dbReference>
<sequence>MTRLLILADDLSGAADCALGFAKAQATRVLLDAEALEALAPVTALDLDSRRLDAPAAAARHAALLGHPALAGAALYKKIDSTLRGNVAAEVAALVPRGLALVAPAYPALGRTTQGGLQYLDGVPVDQTDVWRNEGLTGSADLVAQLTDHGISCARLDLATLRQPVALAAALRRALDSGLPALVCDAERQTDLEALARASAPLAQQLFWVGSAGLAEALPTALGLTGHTALRPQGDGPILTVVGSMSRHSQAQAEHLVAGSGQHWQRLAPAWLLEPQHAAERTALAAALARQLARGEDVLVSLDQEARDPRQAVALSQALAELLQPALQESAAVMATGGETARALLAQAGITALDLHGALAPGVALASTRWHGRALRVVTKAGGFGQPDTLLDAWRHLRASLPAQAAPASLQKEAHHV</sequence>
<proteinExistence type="inferred from homology"/>
<evidence type="ECO:0000256" key="1">
    <source>
        <dbReference type="ARBA" id="ARBA00005715"/>
    </source>
</evidence>
<keyword evidence="5" id="KW-0067">ATP-binding</keyword>
<dbReference type="InterPro" id="IPR037051">
    <property type="entry name" value="4-carb_acid_sugar_kinase_N_sf"/>
</dbReference>
<dbReference type="InterPro" id="IPR031475">
    <property type="entry name" value="NBD_C"/>
</dbReference>
<dbReference type="Pfam" id="PF07005">
    <property type="entry name" value="SBD_N"/>
    <property type="match status" value="1"/>
</dbReference>
<evidence type="ECO:0000256" key="2">
    <source>
        <dbReference type="ARBA" id="ARBA00022679"/>
    </source>
</evidence>
<dbReference type="OrthoDB" id="191465at2"/>
<keyword evidence="4" id="KW-0418">Kinase</keyword>
<evidence type="ECO:0000256" key="4">
    <source>
        <dbReference type="ARBA" id="ARBA00022777"/>
    </source>
</evidence>
<reference evidence="10" key="1">
    <citation type="submission" date="2016-10" db="EMBL/GenBank/DDBJ databases">
        <authorList>
            <person name="de Groot N.N."/>
        </authorList>
    </citation>
    <scope>NUCLEOTIDE SEQUENCE [LARGE SCALE GENOMIC DNA]</scope>
    <source>
        <strain evidence="10">DSM 15758</strain>
    </source>
</reference>
<evidence type="ECO:0000259" key="8">
    <source>
        <dbReference type="Pfam" id="PF17042"/>
    </source>
</evidence>
<evidence type="ECO:0000313" key="10">
    <source>
        <dbReference type="Proteomes" id="UP000183046"/>
    </source>
</evidence>
<comment type="caution">
    <text evidence="9">The sequence shown here is derived from an EMBL/GenBank/DDBJ whole genome shotgun (WGS) entry which is preliminary data.</text>
</comment>
<dbReference type="Proteomes" id="UP000183046">
    <property type="component" value="Unassembled WGS sequence"/>
</dbReference>
<evidence type="ECO:0000256" key="5">
    <source>
        <dbReference type="ARBA" id="ARBA00022840"/>
    </source>
</evidence>
<gene>
    <name evidence="9" type="ORF">SAMN05216279_10949</name>
</gene>
<name>A0A1G5P323_9PSED</name>
<dbReference type="RefSeq" id="WP_074584373.1">
    <property type="nucleotide sequence ID" value="NZ_FMWB01000009.1"/>
</dbReference>
<dbReference type="Gene3D" id="3.40.50.10840">
    <property type="entry name" value="Putative sugar-binding, N-terminal domain"/>
    <property type="match status" value="1"/>
</dbReference>
<dbReference type="InterPro" id="IPR042213">
    <property type="entry name" value="NBD_C_sf"/>
</dbReference>
<evidence type="ECO:0000256" key="6">
    <source>
        <dbReference type="ARBA" id="ARBA00023277"/>
    </source>
</evidence>
<dbReference type="EMBL" id="FMWB01000009">
    <property type="protein sequence ID" value="SCZ43944.1"/>
    <property type="molecule type" value="Genomic_DNA"/>
</dbReference>
<protein>
    <submittedName>
        <fullName evidence="9">4-hydroxythreonine-4-phosphate dehydrogenase</fullName>
    </submittedName>
</protein>
<dbReference type="AlphaFoldDB" id="A0A1G5P323"/>
<organism evidence="9 10">
    <name type="scientific">Pseudomonas oryzihabitans</name>
    <dbReference type="NCBI Taxonomy" id="47885"/>
    <lineage>
        <taxon>Bacteria</taxon>
        <taxon>Pseudomonadati</taxon>
        <taxon>Pseudomonadota</taxon>
        <taxon>Gammaproteobacteria</taxon>
        <taxon>Pseudomonadales</taxon>
        <taxon>Pseudomonadaceae</taxon>
        <taxon>Pseudomonas</taxon>
    </lineage>
</organism>
<dbReference type="Pfam" id="PF17042">
    <property type="entry name" value="NBD_C"/>
    <property type="match status" value="1"/>
</dbReference>
<dbReference type="GO" id="GO:0005524">
    <property type="term" value="F:ATP binding"/>
    <property type="evidence" value="ECO:0007669"/>
    <property type="project" value="UniProtKB-KW"/>
</dbReference>